<evidence type="ECO:0000313" key="2">
    <source>
        <dbReference type="EMBL" id="TGC09470.1"/>
    </source>
</evidence>
<gene>
    <name evidence="2" type="ORF">CUN85_06475</name>
</gene>
<organism evidence="2 3">
    <name type="scientific">Methanolobus halotolerans</name>
    <dbReference type="NCBI Taxonomy" id="2052935"/>
    <lineage>
        <taxon>Archaea</taxon>
        <taxon>Methanobacteriati</taxon>
        <taxon>Methanobacteriota</taxon>
        <taxon>Stenosarchaea group</taxon>
        <taxon>Methanomicrobia</taxon>
        <taxon>Methanosarcinales</taxon>
        <taxon>Methanosarcinaceae</taxon>
        <taxon>Methanolobus</taxon>
    </lineage>
</organism>
<keyword evidence="1" id="KW-0812">Transmembrane</keyword>
<protein>
    <submittedName>
        <fullName evidence="2">Uncharacterized protein</fullName>
    </submittedName>
</protein>
<dbReference type="AlphaFoldDB" id="A0A4E0Q5L2"/>
<accession>A0A4E0Q5L2</accession>
<reference evidence="2 3" key="1">
    <citation type="submission" date="2017-11" db="EMBL/GenBank/DDBJ databases">
        <title>Isolation and Characterization of Methanogenic Archaea from Saline Meromictic Lake at Siberia.</title>
        <authorList>
            <person name="Shen Y."/>
            <person name="Huang H.-H."/>
            <person name="Lai M.-C."/>
            <person name="Chen S.-C."/>
        </authorList>
    </citation>
    <scope>NUCLEOTIDE SEQUENCE [LARGE SCALE GENOMIC DNA]</scope>
    <source>
        <strain evidence="2 3">SY-01</strain>
    </source>
</reference>
<dbReference type="EMBL" id="PGGK01000005">
    <property type="protein sequence ID" value="TGC09470.1"/>
    <property type="molecule type" value="Genomic_DNA"/>
</dbReference>
<name>A0A4E0Q5L2_9EURY</name>
<evidence type="ECO:0000256" key="1">
    <source>
        <dbReference type="SAM" id="Phobius"/>
    </source>
</evidence>
<proteinExistence type="predicted"/>
<dbReference type="Proteomes" id="UP000297295">
    <property type="component" value="Unassembled WGS sequence"/>
</dbReference>
<keyword evidence="1" id="KW-0472">Membrane</keyword>
<sequence>MFHPEYPWYKILSVLLFLSLFKRFMDSIVTKAKMENKQRKDREVFAGMVAQSVRYPYQQQPQKSNNVITYWLPLAVGIICIILGVLFLVF</sequence>
<comment type="caution">
    <text evidence="2">The sequence shown here is derived from an EMBL/GenBank/DDBJ whole genome shotgun (WGS) entry which is preliminary data.</text>
</comment>
<keyword evidence="3" id="KW-1185">Reference proteome</keyword>
<keyword evidence="1" id="KW-1133">Transmembrane helix</keyword>
<evidence type="ECO:0000313" key="3">
    <source>
        <dbReference type="Proteomes" id="UP000297295"/>
    </source>
</evidence>
<feature type="transmembrane region" description="Helical" evidence="1">
    <location>
        <begin position="68"/>
        <end position="89"/>
    </location>
</feature>